<dbReference type="GO" id="GO:0003729">
    <property type="term" value="F:mRNA binding"/>
    <property type="evidence" value="ECO:0007669"/>
    <property type="project" value="InterPro"/>
</dbReference>
<dbReference type="Gene3D" id="1.25.40.90">
    <property type="match status" value="1"/>
</dbReference>
<feature type="compositionally biased region" description="Basic and acidic residues" evidence="1">
    <location>
        <begin position="183"/>
        <end position="203"/>
    </location>
</feature>
<dbReference type="CDD" id="cd16982">
    <property type="entry name" value="CID_Pcf11"/>
    <property type="match status" value="1"/>
</dbReference>
<evidence type="ECO:0000259" key="2">
    <source>
        <dbReference type="PROSITE" id="PS51391"/>
    </source>
</evidence>
<feature type="domain" description="CID" evidence="2">
    <location>
        <begin position="14"/>
        <end position="149"/>
    </location>
</feature>
<name>A0A8H7EMS1_9FUNG</name>
<feature type="compositionally biased region" description="Low complexity" evidence="1">
    <location>
        <begin position="151"/>
        <end position="164"/>
    </location>
</feature>
<feature type="compositionally biased region" description="Basic and acidic residues" evidence="1">
    <location>
        <begin position="628"/>
        <end position="640"/>
    </location>
</feature>
<evidence type="ECO:0000256" key="1">
    <source>
        <dbReference type="SAM" id="MobiDB-lite"/>
    </source>
</evidence>
<dbReference type="PANTHER" id="PTHR15921:SF3">
    <property type="entry name" value="PRE-MRNA CLEAVAGE COMPLEX 2 PROTEIN PCF11"/>
    <property type="match status" value="1"/>
</dbReference>
<dbReference type="Pfam" id="PF23228">
    <property type="entry name" value="zf_PCFS4"/>
    <property type="match status" value="1"/>
</dbReference>
<dbReference type="InterPro" id="IPR057242">
    <property type="entry name" value="PCFS4-like"/>
</dbReference>
<organism evidence="3 4">
    <name type="scientific">Apophysomyces ossiformis</name>
    <dbReference type="NCBI Taxonomy" id="679940"/>
    <lineage>
        <taxon>Eukaryota</taxon>
        <taxon>Fungi</taxon>
        <taxon>Fungi incertae sedis</taxon>
        <taxon>Mucoromycota</taxon>
        <taxon>Mucoromycotina</taxon>
        <taxon>Mucoromycetes</taxon>
        <taxon>Mucorales</taxon>
        <taxon>Mucorineae</taxon>
        <taxon>Mucoraceae</taxon>
        <taxon>Apophysomyces</taxon>
    </lineage>
</organism>
<dbReference type="PANTHER" id="PTHR15921">
    <property type="entry name" value="PRE-MRNA CLEAVAGE COMPLEX II"/>
    <property type="match status" value="1"/>
</dbReference>
<dbReference type="InterPro" id="IPR045154">
    <property type="entry name" value="PCF11-like"/>
</dbReference>
<dbReference type="GO" id="GO:0006369">
    <property type="term" value="P:termination of RNA polymerase II transcription"/>
    <property type="evidence" value="ECO:0007669"/>
    <property type="project" value="InterPro"/>
</dbReference>
<feature type="region of interest" description="Disordered" evidence="1">
    <location>
        <begin position="332"/>
        <end position="351"/>
    </location>
</feature>
<dbReference type="GO" id="GO:0005737">
    <property type="term" value="C:cytoplasm"/>
    <property type="evidence" value="ECO:0007669"/>
    <property type="project" value="TreeGrafter"/>
</dbReference>
<feature type="compositionally biased region" description="Polar residues" evidence="1">
    <location>
        <begin position="169"/>
        <end position="182"/>
    </location>
</feature>
<dbReference type="EMBL" id="JABAYA010000156">
    <property type="protein sequence ID" value="KAF7723319.1"/>
    <property type="molecule type" value="Genomic_DNA"/>
</dbReference>
<accession>A0A8H7EMS1</accession>
<dbReference type="GO" id="GO:0031124">
    <property type="term" value="P:mRNA 3'-end processing"/>
    <property type="evidence" value="ECO:0007669"/>
    <property type="project" value="InterPro"/>
</dbReference>
<dbReference type="GO" id="GO:0005849">
    <property type="term" value="C:mRNA cleavage factor complex"/>
    <property type="evidence" value="ECO:0007669"/>
    <property type="project" value="TreeGrafter"/>
</dbReference>
<dbReference type="AlphaFoldDB" id="A0A8H7EMS1"/>
<protein>
    <recommendedName>
        <fullName evidence="2">CID domain-containing protein</fullName>
    </recommendedName>
</protein>
<dbReference type="GO" id="GO:0000993">
    <property type="term" value="F:RNA polymerase II complex binding"/>
    <property type="evidence" value="ECO:0007669"/>
    <property type="project" value="InterPro"/>
</dbReference>
<dbReference type="InterPro" id="IPR006569">
    <property type="entry name" value="CID_dom"/>
</dbReference>
<dbReference type="SUPFAM" id="SSF48464">
    <property type="entry name" value="ENTH/VHS domain"/>
    <property type="match status" value="1"/>
</dbReference>
<proteinExistence type="predicted"/>
<dbReference type="InterPro" id="IPR047415">
    <property type="entry name" value="Pcf11_CID"/>
</dbReference>
<gene>
    <name evidence="3" type="ORF">EC973_002116</name>
</gene>
<dbReference type="SMART" id="SM00582">
    <property type="entry name" value="RPR"/>
    <property type="match status" value="1"/>
</dbReference>
<feature type="compositionally biased region" description="Polar residues" evidence="1">
    <location>
        <begin position="210"/>
        <end position="225"/>
    </location>
</feature>
<dbReference type="Pfam" id="PF04818">
    <property type="entry name" value="CID"/>
    <property type="match status" value="1"/>
</dbReference>
<dbReference type="PROSITE" id="PS51391">
    <property type="entry name" value="CID"/>
    <property type="match status" value="1"/>
</dbReference>
<dbReference type="Proteomes" id="UP000605846">
    <property type="component" value="Unassembled WGS sequence"/>
</dbReference>
<feature type="region of interest" description="Disordered" evidence="1">
    <location>
        <begin position="149"/>
        <end position="248"/>
    </location>
</feature>
<feature type="compositionally biased region" description="Low complexity" evidence="1">
    <location>
        <begin position="233"/>
        <end position="243"/>
    </location>
</feature>
<dbReference type="FunFam" id="1.25.40.90:FF:000016">
    <property type="entry name" value="mRNA cleavage factor complex component Pcf11"/>
    <property type="match status" value="1"/>
</dbReference>
<dbReference type="InterPro" id="IPR008942">
    <property type="entry name" value="ENTH_VHS"/>
</dbReference>
<evidence type="ECO:0000313" key="3">
    <source>
        <dbReference type="EMBL" id="KAF7723319.1"/>
    </source>
</evidence>
<keyword evidence="4" id="KW-1185">Reference proteome</keyword>
<reference evidence="3" key="1">
    <citation type="submission" date="2020-01" db="EMBL/GenBank/DDBJ databases">
        <title>Genome Sequencing of Three Apophysomyces-Like Fungal Strains Confirms a Novel Fungal Genus in the Mucoromycota with divergent Burkholderia-like Endosymbiotic Bacteria.</title>
        <authorList>
            <person name="Stajich J.E."/>
            <person name="Macias A.M."/>
            <person name="Carter-House D."/>
            <person name="Lovett B."/>
            <person name="Kasson L.R."/>
            <person name="Berry K."/>
            <person name="Grigoriev I."/>
            <person name="Chang Y."/>
            <person name="Spatafora J."/>
            <person name="Kasson M.T."/>
        </authorList>
    </citation>
    <scope>NUCLEOTIDE SEQUENCE</scope>
    <source>
        <strain evidence="3">NRRL A-21654</strain>
    </source>
</reference>
<sequence>MSGVPQQQQQPMANIETVRRNYRTALYELTFNSKPIITNLTILAQENQHAANVIVREIEQQIRLNAPGQKLPVLYLIDSICKNVGEVYVNHFARNIVSIFLDAYTRTEPHTRRNFERLLQTWKNGMPNGGPVFARHIIESIERALNYMREQSQSSSTPHQQQRQMGVSPRNQQIHVNPSFVKNQRENRDPRGRPRFAKERTGERQFVNPPISQVSPQIPTPVQTMPISPPASAPIQSSTPAPQVQSPHTTQANILSSLQNVLSIQSTPGQGGTATPDPVSQILGQIQTLLPTLPPAQAVPIQQYMSQILANTPPAASGLPVASSPMLLSSTMANPTLAQPSPPPGTQPVARLAHPAPSMLANASKTTSMPAPTPTPLAAPTPVSAPMYTQAVNTNELLKGLTSLGYLNTVPVSKSPEASPFLLESKDLQISRPGAVEVLYSGLPLQCKQCGFRYPKTDEGQAKMDAHLDSHFRQNRRMKERVKRGLSRSWFVTEEEWISGAGGEVTSQQAPAFLNDQQFQVHANDNPTMEDTEKTEDRTVIMPNEDRKPCPICGERFIDFWNDEEEEWMYKNAVLVENTIYHATCHADAIKSGTLVPGDTIPDTEMIDVNSQSQKRKAEDQIGMDYQAEQKIRRTEEDSK</sequence>
<comment type="caution">
    <text evidence="3">The sequence shown here is derived from an EMBL/GenBank/DDBJ whole genome shotgun (WGS) entry which is preliminary data.</text>
</comment>
<dbReference type="OrthoDB" id="2129491at2759"/>
<feature type="region of interest" description="Disordered" evidence="1">
    <location>
        <begin position="609"/>
        <end position="640"/>
    </location>
</feature>
<evidence type="ECO:0000313" key="4">
    <source>
        <dbReference type="Proteomes" id="UP000605846"/>
    </source>
</evidence>